<dbReference type="Proteomes" id="UP000026960">
    <property type="component" value="Chromosome 11"/>
</dbReference>
<evidence type="ECO:0000313" key="2">
    <source>
        <dbReference type="EnsemblPlants" id="OBART11G22540.1"/>
    </source>
</evidence>
<organism evidence="2">
    <name type="scientific">Oryza barthii</name>
    <dbReference type="NCBI Taxonomy" id="65489"/>
    <lineage>
        <taxon>Eukaryota</taxon>
        <taxon>Viridiplantae</taxon>
        <taxon>Streptophyta</taxon>
        <taxon>Embryophyta</taxon>
        <taxon>Tracheophyta</taxon>
        <taxon>Spermatophyta</taxon>
        <taxon>Magnoliopsida</taxon>
        <taxon>Liliopsida</taxon>
        <taxon>Poales</taxon>
        <taxon>Poaceae</taxon>
        <taxon>BOP clade</taxon>
        <taxon>Oryzoideae</taxon>
        <taxon>Oryzeae</taxon>
        <taxon>Oryzinae</taxon>
        <taxon>Oryza</taxon>
    </lineage>
</organism>
<dbReference type="HOGENOM" id="CLU_1621521_0_0_1"/>
<feature type="region of interest" description="Disordered" evidence="1">
    <location>
        <begin position="76"/>
        <end position="107"/>
    </location>
</feature>
<keyword evidence="3" id="KW-1185">Reference proteome</keyword>
<name>A0A0D3HPV1_9ORYZ</name>
<accession>A0A0D3HPV1</accession>
<reference evidence="2" key="1">
    <citation type="journal article" date="2009" name="Rice">
        <title>De Novo Next Generation Sequencing of Plant Genomes.</title>
        <authorList>
            <person name="Rounsley S."/>
            <person name="Marri P.R."/>
            <person name="Yu Y."/>
            <person name="He R."/>
            <person name="Sisneros N."/>
            <person name="Goicoechea J.L."/>
            <person name="Lee S.J."/>
            <person name="Angelova A."/>
            <person name="Kudrna D."/>
            <person name="Luo M."/>
            <person name="Affourtit J."/>
            <person name="Desany B."/>
            <person name="Knight J."/>
            <person name="Niazi F."/>
            <person name="Egholm M."/>
            <person name="Wing R.A."/>
        </authorList>
    </citation>
    <scope>NUCLEOTIDE SEQUENCE [LARGE SCALE GENOMIC DNA]</scope>
    <source>
        <strain evidence="2">cv. IRGC 105608</strain>
    </source>
</reference>
<dbReference type="EnsemblPlants" id="OBART11G22540.1">
    <property type="protein sequence ID" value="OBART11G22540.1"/>
    <property type="gene ID" value="OBART11G22540"/>
</dbReference>
<dbReference type="PaxDb" id="65489-OBART11G22540.1"/>
<protein>
    <submittedName>
        <fullName evidence="2">Uncharacterized protein</fullName>
    </submittedName>
</protein>
<sequence length="164" mass="16441">MQGGRGGSNIVVDGSGYAACGSAAAALDLIGAVDSKDRETRAADGKEAQLGWRGGRAASSWASTSSPLELTVVLETSGGGRIRRGRPGDSAQERGGRGKGVGGGGSSSSLLVGTLFLSGASPLLREEFLGRVEAVAGQRGKLKLPKQCRSASSSTLAEHGKKAS</sequence>
<dbReference type="Gramene" id="OBART11G22540.1">
    <property type="protein sequence ID" value="OBART11G22540.1"/>
    <property type="gene ID" value="OBART11G22540"/>
</dbReference>
<dbReference type="AlphaFoldDB" id="A0A0D3HPV1"/>
<proteinExistence type="predicted"/>
<evidence type="ECO:0000256" key="1">
    <source>
        <dbReference type="SAM" id="MobiDB-lite"/>
    </source>
</evidence>
<reference evidence="2" key="2">
    <citation type="submission" date="2015-03" db="UniProtKB">
        <authorList>
            <consortium name="EnsemblPlants"/>
        </authorList>
    </citation>
    <scope>IDENTIFICATION</scope>
</reference>
<evidence type="ECO:0000313" key="3">
    <source>
        <dbReference type="Proteomes" id="UP000026960"/>
    </source>
</evidence>
<feature type="region of interest" description="Disordered" evidence="1">
    <location>
        <begin position="138"/>
        <end position="164"/>
    </location>
</feature>